<dbReference type="Proteomes" id="UP001314635">
    <property type="component" value="Unassembled WGS sequence"/>
</dbReference>
<dbReference type="Pfam" id="PF03591">
    <property type="entry name" value="AzlC"/>
    <property type="match status" value="1"/>
</dbReference>
<feature type="transmembrane region" description="Helical" evidence="8">
    <location>
        <begin position="20"/>
        <end position="45"/>
    </location>
</feature>
<dbReference type="InterPro" id="IPR011606">
    <property type="entry name" value="Brnchd-chn_aa_trnsp_permease"/>
</dbReference>
<evidence type="ECO:0000313" key="9">
    <source>
        <dbReference type="EMBL" id="MBR1138792.1"/>
    </source>
</evidence>
<accession>A0ABS5GBV4</accession>
<evidence type="ECO:0000256" key="7">
    <source>
        <dbReference type="ARBA" id="ARBA00023136"/>
    </source>
</evidence>
<comment type="subcellular location">
    <subcellularLocation>
        <location evidence="1">Cell membrane</location>
        <topology evidence="1">Multi-pass membrane protein</topology>
    </subcellularLocation>
</comment>
<keyword evidence="5 8" id="KW-0812">Transmembrane</keyword>
<keyword evidence="7 8" id="KW-0472">Membrane</keyword>
<keyword evidence="3" id="KW-0813">Transport</keyword>
<proteinExistence type="inferred from homology"/>
<evidence type="ECO:0000256" key="5">
    <source>
        <dbReference type="ARBA" id="ARBA00022692"/>
    </source>
</evidence>
<feature type="transmembrane region" description="Helical" evidence="8">
    <location>
        <begin position="175"/>
        <end position="193"/>
    </location>
</feature>
<protein>
    <submittedName>
        <fullName evidence="9">AzlC family ABC transporter permease</fullName>
    </submittedName>
</protein>
<evidence type="ECO:0000313" key="10">
    <source>
        <dbReference type="Proteomes" id="UP001314635"/>
    </source>
</evidence>
<sequence>MTLPPLDSPQWDGSLKAFAFGLRATSATILSVVLFVTFIGIGALAHDTHFSMLWAILSTVLVWAGPAQIILVSTLGSGQTILQSAIAVTMSAIRLFPMVVAVLPLIRGPNTKRRHLVLIAHFTAVTLWVECYRFLPHVPRERRIAFVHGLGSGLMAVALVATIIGYLLAANLSQTFGAAVLLLTPLAFLFSTLRNAKELADVLALGLGLVLYPVAAQLNSGVDILISGVVAGTIAFGAHKWRERREAA</sequence>
<keyword evidence="10" id="KW-1185">Reference proteome</keyword>
<keyword evidence="6 8" id="KW-1133">Transmembrane helix</keyword>
<dbReference type="PANTHER" id="PTHR34979">
    <property type="entry name" value="INNER MEMBRANE PROTEIN YGAZ"/>
    <property type="match status" value="1"/>
</dbReference>
<gene>
    <name evidence="9" type="ORF">JQ619_23790</name>
</gene>
<comment type="caution">
    <text evidence="9">The sequence shown here is derived from an EMBL/GenBank/DDBJ whole genome shotgun (WGS) entry which is preliminary data.</text>
</comment>
<feature type="transmembrane region" description="Helical" evidence="8">
    <location>
        <begin position="224"/>
        <end position="241"/>
    </location>
</feature>
<organism evidence="9 10">
    <name type="scientific">Bradyrhizobium denitrificans</name>
    <dbReference type="NCBI Taxonomy" id="2734912"/>
    <lineage>
        <taxon>Bacteria</taxon>
        <taxon>Pseudomonadati</taxon>
        <taxon>Pseudomonadota</taxon>
        <taxon>Alphaproteobacteria</taxon>
        <taxon>Hyphomicrobiales</taxon>
        <taxon>Nitrobacteraceae</taxon>
        <taxon>Bradyrhizobium</taxon>
    </lineage>
</organism>
<evidence type="ECO:0000256" key="2">
    <source>
        <dbReference type="ARBA" id="ARBA00010735"/>
    </source>
</evidence>
<dbReference type="EMBL" id="JAFCLK010000023">
    <property type="protein sequence ID" value="MBR1138792.1"/>
    <property type="molecule type" value="Genomic_DNA"/>
</dbReference>
<evidence type="ECO:0000256" key="6">
    <source>
        <dbReference type="ARBA" id="ARBA00022989"/>
    </source>
</evidence>
<comment type="similarity">
    <text evidence="2">Belongs to the AzlC family.</text>
</comment>
<evidence type="ECO:0000256" key="4">
    <source>
        <dbReference type="ARBA" id="ARBA00022475"/>
    </source>
</evidence>
<evidence type="ECO:0000256" key="8">
    <source>
        <dbReference type="SAM" id="Phobius"/>
    </source>
</evidence>
<dbReference type="PANTHER" id="PTHR34979:SF1">
    <property type="entry name" value="INNER MEMBRANE PROTEIN YGAZ"/>
    <property type="match status" value="1"/>
</dbReference>
<keyword evidence="4" id="KW-1003">Cell membrane</keyword>
<feature type="transmembrane region" description="Helical" evidence="8">
    <location>
        <begin position="81"/>
        <end position="106"/>
    </location>
</feature>
<name>A0ABS5GBV4_9BRAD</name>
<evidence type="ECO:0000256" key="3">
    <source>
        <dbReference type="ARBA" id="ARBA00022448"/>
    </source>
</evidence>
<feature type="transmembrane region" description="Helical" evidence="8">
    <location>
        <begin position="144"/>
        <end position="169"/>
    </location>
</feature>
<feature type="transmembrane region" description="Helical" evidence="8">
    <location>
        <begin position="52"/>
        <end position="75"/>
    </location>
</feature>
<dbReference type="RefSeq" id="WP_172242086.1">
    <property type="nucleotide sequence ID" value="NZ_JABFDP010000036.1"/>
</dbReference>
<evidence type="ECO:0000256" key="1">
    <source>
        <dbReference type="ARBA" id="ARBA00004651"/>
    </source>
</evidence>
<reference evidence="10" key="1">
    <citation type="journal article" date="2021" name="ISME J.">
        <title>Evolutionary origin and ecological implication of a unique nif island in free-living Bradyrhizobium lineages.</title>
        <authorList>
            <person name="Tao J."/>
        </authorList>
    </citation>
    <scope>NUCLEOTIDE SEQUENCE [LARGE SCALE GENOMIC DNA]</scope>
    <source>
        <strain evidence="10">SZCCT0094</strain>
    </source>
</reference>